<organism evidence="3 4">
    <name type="scientific">Plasmodium ovale wallikeri</name>
    <dbReference type="NCBI Taxonomy" id="864142"/>
    <lineage>
        <taxon>Eukaryota</taxon>
        <taxon>Sar</taxon>
        <taxon>Alveolata</taxon>
        <taxon>Apicomplexa</taxon>
        <taxon>Aconoidasida</taxon>
        <taxon>Haemosporida</taxon>
        <taxon>Plasmodiidae</taxon>
        <taxon>Plasmodium</taxon>
        <taxon>Plasmodium (Plasmodium)</taxon>
    </lineage>
</organism>
<feature type="transmembrane region" description="Helical" evidence="2">
    <location>
        <begin position="588"/>
        <end position="611"/>
    </location>
</feature>
<proteinExistence type="predicted"/>
<gene>
    <name evidence="3" type="ORF">POVWA1_079780</name>
</gene>
<feature type="compositionally biased region" description="Polar residues" evidence="1">
    <location>
        <begin position="495"/>
        <end position="507"/>
    </location>
</feature>
<feature type="compositionally biased region" description="Polar residues" evidence="1">
    <location>
        <begin position="422"/>
        <end position="442"/>
    </location>
</feature>
<feature type="region of interest" description="Disordered" evidence="1">
    <location>
        <begin position="199"/>
        <end position="286"/>
    </location>
</feature>
<keyword evidence="2" id="KW-0812">Transmembrane</keyword>
<feature type="compositionally biased region" description="Polar residues" evidence="1">
    <location>
        <begin position="352"/>
        <end position="379"/>
    </location>
</feature>
<sequence>MADSSGSNVINVVEFKSKIKEYIRQLIGKYGHIKCGLIYDKLCSELDSFINKTKAQTLKGHTAQAKFTFNVSWNNAEEISFLKNTFEEFGFRNICYPRESVRYSTKLRRLIQNFIKFCGEKEDRRSKAEGTNKYTECTSYNNWIDTERQSFQREYLAIVANMQRKNVLKYFRVLKNSDNFDPNQEYLKYKLDCSKYSGAPPRKFTQPRIPVRHVTHTRPSGSGISNHGRKPEQFDKANIPKVADAGRKKIKVENPTADTKSSGSDTQTRTTSTVTQMDNKGTPQDTQLIAKTPAPALDPPPDPAVTVKSSIQQPVGVPVAQLNPAPPSVTASDPVLGSPEHQPPPQHPPQQSTTHSENPPSQILHKNSQQDSDDSSVTKSGDLLIPPPPSPDQSPGNGPDQDPNKDQDENLPKGQRKDPSKPQDQVLTATTIPAVPTTSDPITVTSTGTDISLGIPPIASPVQKVDQVLDPPTSPASSTSATTGTVTTTMTPGTEDTNLTMSASQRPVPSTVIVSSTNTHQDHNQIPVMKDSKEPTLKDVKPTLSQPPTSSSEAGKEVTKLPKDTLPIDTPSITDVDFPPLTTIVPTLLIITTIATLLFLLHKYTPFGLLIGRRKKKKKKKDLRRLSLIPEKHTYEATYETAYEWNNQGLEDQIMENDLYIKLLKLKRYKKTIQKKEKQKGLTLVEVHMEILEECKNVQWELHKGNFLEICIQEFIDVDYIIYTNSRNSELTLNNIKNERNIEDIEKQEILWNTWIENHRSILEKWKKEVWFQNLKNEWKKELQLHNEEIDKLEENNSNEPKVQLIASQIDIWKQWITKKATLIESISQEDWFKSLTDVTGKEEYNYGIDGDNDNALVTNKTGLEKETTYHKHEKKYIVEKLMVQMHIMALEECIREEFIKNKELYMDKYIEDIHTQSSYNEEPKRLERNNNDSIIHQHQELNTYLDE</sequence>
<dbReference type="Proteomes" id="UP000078555">
    <property type="component" value="Unassembled WGS sequence"/>
</dbReference>
<dbReference type="EMBL" id="FLRD01001344">
    <property type="protein sequence ID" value="SBT57049.1"/>
    <property type="molecule type" value="Genomic_DNA"/>
</dbReference>
<keyword evidence="2" id="KW-0472">Membrane</keyword>
<reference evidence="4" key="1">
    <citation type="submission" date="2016-05" db="EMBL/GenBank/DDBJ databases">
        <authorList>
            <person name="Naeem Raeece"/>
        </authorList>
    </citation>
    <scope>NUCLEOTIDE SEQUENCE [LARGE SCALE GENOMIC DNA]</scope>
</reference>
<accession>A0A1A9ALI1</accession>
<feature type="compositionally biased region" description="Low complexity" evidence="1">
    <location>
        <begin position="475"/>
        <end position="494"/>
    </location>
</feature>
<dbReference type="InterPro" id="IPR018247">
    <property type="entry name" value="EF_Hand_1_Ca_BS"/>
</dbReference>
<keyword evidence="4" id="KW-1185">Reference proteome</keyword>
<feature type="region of interest" description="Disordered" evidence="1">
    <location>
        <begin position="530"/>
        <end position="563"/>
    </location>
</feature>
<dbReference type="PROSITE" id="PS00018">
    <property type="entry name" value="EF_HAND_1"/>
    <property type="match status" value="1"/>
</dbReference>
<feature type="compositionally biased region" description="Polar residues" evidence="1">
    <location>
        <begin position="543"/>
        <end position="553"/>
    </location>
</feature>
<evidence type="ECO:0000256" key="1">
    <source>
        <dbReference type="SAM" id="MobiDB-lite"/>
    </source>
</evidence>
<feature type="compositionally biased region" description="Basic and acidic residues" evidence="1">
    <location>
        <begin position="530"/>
        <end position="541"/>
    </location>
</feature>
<feature type="compositionally biased region" description="Low complexity" evidence="1">
    <location>
        <begin position="261"/>
        <end position="275"/>
    </location>
</feature>
<evidence type="ECO:0000313" key="3">
    <source>
        <dbReference type="EMBL" id="SBT57049.1"/>
    </source>
</evidence>
<keyword evidence="2" id="KW-1133">Transmembrane helix</keyword>
<evidence type="ECO:0000256" key="2">
    <source>
        <dbReference type="SAM" id="Phobius"/>
    </source>
</evidence>
<feature type="region of interest" description="Disordered" evidence="1">
    <location>
        <begin position="318"/>
        <end position="442"/>
    </location>
</feature>
<feature type="compositionally biased region" description="Basic and acidic residues" evidence="1">
    <location>
        <begin position="402"/>
        <end position="421"/>
    </location>
</feature>
<name>A0A1A9ALI1_PLAOA</name>
<protein>
    <submittedName>
        <fullName evidence="3">STP1 protein</fullName>
    </submittedName>
</protein>
<feature type="region of interest" description="Disordered" evidence="1">
    <location>
        <begin position="467"/>
        <end position="507"/>
    </location>
</feature>
<feature type="compositionally biased region" description="Basic and acidic residues" evidence="1">
    <location>
        <begin position="554"/>
        <end position="563"/>
    </location>
</feature>
<evidence type="ECO:0000313" key="4">
    <source>
        <dbReference type="Proteomes" id="UP000078555"/>
    </source>
</evidence>
<dbReference type="AlphaFoldDB" id="A0A1A9ALI1"/>
<feature type="compositionally biased region" description="Polar residues" evidence="1">
    <location>
        <begin position="276"/>
        <end position="286"/>
    </location>
</feature>